<dbReference type="InterPro" id="IPR039210">
    <property type="entry name" value="OGFOD3"/>
</dbReference>
<dbReference type="InterPro" id="IPR044862">
    <property type="entry name" value="Pro_4_hyd_alph_FE2OG_OXY"/>
</dbReference>
<dbReference type="Gene3D" id="2.60.120.620">
    <property type="entry name" value="q2cbj1_9rhob like domain"/>
    <property type="match status" value="1"/>
</dbReference>
<evidence type="ECO:0000256" key="3">
    <source>
        <dbReference type="ARBA" id="ARBA00023002"/>
    </source>
</evidence>
<evidence type="ECO:0000259" key="4">
    <source>
        <dbReference type="SMART" id="SM00702"/>
    </source>
</evidence>
<comment type="caution">
    <text evidence="5">The sequence shown here is derived from an EMBL/GenBank/DDBJ whole genome shotgun (WGS) entry which is preliminary data.</text>
</comment>
<reference evidence="5 6" key="1">
    <citation type="journal article" date="2015" name="Genome Biol. Evol.">
        <title>Comparative Genomics of a Bacterivorous Green Alga Reveals Evolutionary Causalities and Consequences of Phago-Mixotrophic Mode of Nutrition.</title>
        <authorList>
            <person name="Burns J.A."/>
            <person name="Paasch A."/>
            <person name="Narechania A."/>
            <person name="Kim E."/>
        </authorList>
    </citation>
    <scope>NUCLEOTIDE SEQUENCE [LARGE SCALE GENOMIC DNA]</scope>
    <source>
        <strain evidence="5 6">PLY_AMNH</strain>
    </source>
</reference>
<evidence type="ECO:0000313" key="6">
    <source>
        <dbReference type="Proteomes" id="UP001190700"/>
    </source>
</evidence>
<dbReference type="GO" id="GO:0016020">
    <property type="term" value="C:membrane"/>
    <property type="evidence" value="ECO:0007669"/>
    <property type="project" value="TreeGrafter"/>
</dbReference>
<dbReference type="GO" id="GO:0051213">
    <property type="term" value="F:dioxygenase activity"/>
    <property type="evidence" value="ECO:0007669"/>
    <property type="project" value="UniProtKB-KW"/>
</dbReference>
<evidence type="ECO:0000313" key="5">
    <source>
        <dbReference type="EMBL" id="KAK3267440.1"/>
    </source>
</evidence>
<feature type="domain" description="Prolyl 4-hydroxylase alpha subunit" evidence="4">
    <location>
        <begin position="102"/>
        <end position="299"/>
    </location>
</feature>
<dbReference type="EMBL" id="LGRX02012405">
    <property type="protein sequence ID" value="KAK3267440.1"/>
    <property type="molecule type" value="Genomic_DNA"/>
</dbReference>
<dbReference type="Pfam" id="PF13640">
    <property type="entry name" value="2OG-FeII_Oxy_3"/>
    <property type="match status" value="1"/>
</dbReference>
<dbReference type="Proteomes" id="UP001190700">
    <property type="component" value="Unassembled WGS sequence"/>
</dbReference>
<dbReference type="AlphaFoldDB" id="A0AAE0L0Q5"/>
<keyword evidence="6" id="KW-1185">Reference proteome</keyword>
<dbReference type="SMART" id="SM00702">
    <property type="entry name" value="P4Hc"/>
    <property type="match status" value="1"/>
</dbReference>
<dbReference type="InterPro" id="IPR006620">
    <property type="entry name" value="Pro_4_hyd_alph"/>
</dbReference>
<evidence type="ECO:0000256" key="2">
    <source>
        <dbReference type="ARBA" id="ARBA00022964"/>
    </source>
</evidence>
<dbReference type="PANTHER" id="PTHR14650">
    <property type="entry name" value="PROLYL HYDROXYLASE-RELATED"/>
    <property type="match status" value="1"/>
</dbReference>
<dbReference type="PANTHER" id="PTHR14650:SF1">
    <property type="entry name" value="2-OXOGLUTARATE AND IRON-DEPENDENT OXYGENASE DOMAIN-CONTAINING PROTEIN 3"/>
    <property type="match status" value="1"/>
</dbReference>
<keyword evidence="2" id="KW-0223">Dioxygenase</keyword>
<dbReference type="GO" id="GO:0031418">
    <property type="term" value="F:L-ascorbic acid binding"/>
    <property type="evidence" value="ECO:0007669"/>
    <property type="project" value="InterPro"/>
</dbReference>
<organism evidence="5 6">
    <name type="scientific">Cymbomonas tetramitiformis</name>
    <dbReference type="NCBI Taxonomy" id="36881"/>
    <lineage>
        <taxon>Eukaryota</taxon>
        <taxon>Viridiplantae</taxon>
        <taxon>Chlorophyta</taxon>
        <taxon>Pyramimonadophyceae</taxon>
        <taxon>Pyramimonadales</taxon>
        <taxon>Pyramimonadaceae</taxon>
        <taxon>Cymbomonas</taxon>
    </lineage>
</organism>
<proteinExistence type="predicted"/>
<protein>
    <recommendedName>
        <fullName evidence="4">Prolyl 4-hydroxylase alpha subunit domain-containing protein</fullName>
    </recommendedName>
</protein>
<keyword evidence="3" id="KW-0560">Oxidoreductase</keyword>
<accession>A0AAE0L0Q5</accession>
<dbReference type="GO" id="GO:0005506">
    <property type="term" value="F:iron ion binding"/>
    <property type="evidence" value="ECO:0007669"/>
    <property type="project" value="InterPro"/>
</dbReference>
<dbReference type="GO" id="GO:0016705">
    <property type="term" value="F:oxidoreductase activity, acting on paired donors, with incorporation or reduction of molecular oxygen"/>
    <property type="evidence" value="ECO:0007669"/>
    <property type="project" value="InterPro"/>
</dbReference>
<name>A0AAE0L0Q5_9CHLO</name>
<evidence type="ECO:0000256" key="1">
    <source>
        <dbReference type="ARBA" id="ARBA00001961"/>
    </source>
</evidence>
<gene>
    <name evidence="5" type="ORF">CYMTET_24001</name>
</gene>
<comment type="cofactor">
    <cofactor evidence="1">
        <name>L-ascorbate</name>
        <dbReference type="ChEBI" id="CHEBI:38290"/>
    </cofactor>
</comment>
<sequence>MLWLLHFRKATNCFLSSNSSCRSSSIWQTHRRHLLRTFATDAEYAAATRQKALVNSLKAKVLSGEVKETVIACEQKFDAKRRWPVAYQGMPGEKTPLQAPRCERIAQENVASQEECAQLVQATIQALQHEQAHGSYEMSFPPLIPAAESVLGYTNTALVLGMIDRIQTQVAADYDCAVTPSGALLAWLAPPPEGKAGSSPKDSLNFNTYWVPHVDKANRATYDISAILYLNTCGRDFTGGWFAFNDEDSNRLVAPVRGRLLTFTSGFENLHQASDHCTTEAQVQRVETGNRFVLSVWFQAVAPQAASESSFFGPG</sequence>